<feature type="transmembrane region" description="Helical" evidence="6">
    <location>
        <begin position="99"/>
        <end position="117"/>
    </location>
</feature>
<evidence type="ECO:0000256" key="3">
    <source>
        <dbReference type="ARBA" id="ARBA00022989"/>
    </source>
</evidence>
<dbReference type="OrthoDB" id="128729at2"/>
<feature type="domain" description="HTTM-like" evidence="7">
    <location>
        <begin position="37"/>
        <end position="311"/>
    </location>
</feature>
<feature type="compositionally biased region" description="Basic and acidic residues" evidence="5">
    <location>
        <begin position="353"/>
        <end position="380"/>
    </location>
</feature>
<evidence type="ECO:0000313" key="8">
    <source>
        <dbReference type="EMBL" id="ANI93755.1"/>
    </source>
</evidence>
<gene>
    <name evidence="8" type="ORF">BJL86_2996</name>
</gene>
<dbReference type="Pfam" id="PF05090">
    <property type="entry name" value="HTTM"/>
    <property type="match status" value="1"/>
</dbReference>
<dbReference type="InterPro" id="IPR052964">
    <property type="entry name" value="Sporulation_signal_mat"/>
</dbReference>
<feature type="transmembrane region" description="Helical" evidence="6">
    <location>
        <begin position="274"/>
        <end position="298"/>
    </location>
</feature>
<dbReference type="STRING" id="499555.BJL86_2996"/>
<protein>
    <submittedName>
        <fullName evidence="8">Uncharacterized protein YitO</fullName>
    </submittedName>
</protein>
<organism evidence="8 9">
    <name type="scientific">Dietzia timorensis</name>
    <dbReference type="NCBI Taxonomy" id="499555"/>
    <lineage>
        <taxon>Bacteria</taxon>
        <taxon>Bacillati</taxon>
        <taxon>Actinomycetota</taxon>
        <taxon>Actinomycetes</taxon>
        <taxon>Mycobacteriales</taxon>
        <taxon>Dietziaceae</taxon>
        <taxon>Dietzia</taxon>
    </lineage>
</organism>
<dbReference type="InterPro" id="IPR011020">
    <property type="entry name" value="HTTM-like"/>
</dbReference>
<evidence type="ECO:0000313" key="9">
    <source>
        <dbReference type="Proteomes" id="UP000186104"/>
    </source>
</evidence>
<reference evidence="8 9" key="1">
    <citation type="submission" date="2016-06" db="EMBL/GenBank/DDBJ databases">
        <title>Complete genome sequence of a saline-alkali tolerant type strain Dietzia timorensis ID05-A0528T.</title>
        <authorList>
            <person name="Wu X."/>
        </authorList>
    </citation>
    <scope>NUCLEOTIDE SEQUENCE [LARGE SCALE GENOMIC DNA]</scope>
    <source>
        <strain evidence="8 9">ID05-A0528</strain>
    </source>
</reference>
<keyword evidence="2 6" id="KW-0812">Transmembrane</keyword>
<evidence type="ECO:0000256" key="2">
    <source>
        <dbReference type="ARBA" id="ARBA00022692"/>
    </source>
</evidence>
<evidence type="ECO:0000256" key="6">
    <source>
        <dbReference type="SAM" id="Phobius"/>
    </source>
</evidence>
<proteinExistence type="predicted"/>
<name>A0A173LNA9_9ACTN</name>
<dbReference type="EMBL" id="CP015961">
    <property type="protein sequence ID" value="ANI93755.1"/>
    <property type="molecule type" value="Genomic_DNA"/>
</dbReference>
<dbReference type="KEGG" id="dtm:BJL86_2996"/>
<feature type="transmembrane region" description="Helical" evidence="6">
    <location>
        <begin position="42"/>
        <end position="61"/>
    </location>
</feature>
<feature type="transmembrane region" description="Helical" evidence="6">
    <location>
        <begin position="244"/>
        <end position="267"/>
    </location>
</feature>
<accession>A0A173LNA9</accession>
<dbReference type="SMART" id="SM00752">
    <property type="entry name" value="HTTM"/>
    <property type="match status" value="1"/>
</dbReference>
<dbReference type="PANTHER" id="PTHR39535:SF2">
    <property type="entry name" value="HTTM DOMAIN-CONTAINING PROTEIN"/>
    <property type="match status" value="1"/>
</dbReference>
<dbReference type="InterPro" id="IPR053934">
    <property type="entry name" value="HTTM_dom"/>
</dbReference>
<dbReference type="RefSeq" id="WP_067477176.1">
    <property type="nucleotide sequence ID" value="NZ_CP015961.1"/>
</dbReference>
<dbReference type="GO" id="GO:0012505">
    <property type="term" value="C:endomembrane system"/>
    <property type="evidence" value="ECO:0007669"/>
    <property type="project" value="UniProtKB-SubCell"/>
</dbReference>
<evidence type="ECO:0000256" key="5">
    <source>
        <dbReference type="SAM" id="MobiDB-lite"/>
    </source>
</evidence>
<keyword evidence="4 6" id="KW-0472">Membrane</keyword>
<feature type="transmembrane region" description="Helical" evidence="6">
    <location>
        <begin position="304"/>
        <end position="323"/>
    </location>
</feature>
<dbReference type="PANTHER" id="PTHR39535">
    <property type="entry name" value="SPORULATION-DELAYING PROTEIN SDPB"/>
    <property type="match status" value="1"/>
</dbReference>
<evidence type="ECO:0000256" key="4">
    <source>
        <dbReference type="ARBA" id="ARBA00023136"/>
    </source>
</evidence>
<evidence type="ECO:0000256" key="1">
    <source>
        <dbReference type="ARBA" id="ARBA00004127"/>
    </source>
</evidence>
<feature type="region of interest" description="Disordered" evidence="5">
    <location>
        <begin position="335"/>
        <end position="380"/>
    </location>
</feature>
<dbReference type="Proteomes" id="UP000186104">
    <property type="component" value="Chromosome"/>
</dbReference>
<dbReference type="AlphaFoldDB" id="A0A173LNA9"/>
<keyword evidence="3 6" id="KW-1133">Transmembrane helix</keyword>
<comment type="subcellular location">
    <subcellularLocation>
        <location evidence="1">Endomembrane system</location>
        <topology evidence="1">Multi-pass membrane protein</topology>
    </subcellularLocation>
</comment>
<keyword evidence="9" id="KW-1185">Reference proteome</keyword>
<evidence type="ECO:0000259" key="7">
    <source>
        <dbReference type="SMART" id="SM00752"/>
    </source>
</evidence>
<sequence>MELIKPQDSTPIRTWIRGQRDSPRRLFDRVVAWFISDRHADYGFAVMRIASGLFLLGWLLANLPIASKIWGPGSAYWQPYREVLGYKFPLNVLQEAGPGLFWAWYVVTIALVIAFVLGWRTRFITPLLFIAYTAINAQNTPIADGGNYFIRIMLIYLILVDVSRRWSLDSRRRAAKKSVETQVGSVLHNIGLCMVVAQVCLVYLEAGLYKVQGTLWQNGTAVYYPLQSEAYGVFPPLADLLTYFALPVFIVTYVSVLAQIAFPFLLFNKITRRVALILMLGMHLGIALLMGLPFFSGIMASADAVLVSGATWVAIVGWLQLTLSKIPFVQKLIPGSSGKAELGESSGDDDSGENDKVAEADSKKKADEKEDSGTLDKTRS</sequence>
<feature type="transmembrane region" description="Helical" evidence="6">
    <location>
        <begin position="186"/>
        <end position="204"/>
    </location>
</feature>